<comment type="caution">
    <text evidence="1">The sequence shown here is derived from an EMBL/GenBank/DDBJ whole genome shotgun (WGS) entry which is preliminary data.</text>
</comment>
<name>A0ABP7SEC8_9PSEU</name>
<gene>
    <name evidence="1" type="ORF">GCM10022247_35860</name>
</gene>
<organism evidence="1 2">
    <name type="scientific">Allokutzneria multivorans</name>
    <dbReference type="NCBI Taxonomy" id="1142134"/>
    <lineage>
        <taxon>Bacteria</taxon>
        <taxon>Bacillati</taxon>
        <taxon>Actinomycetota</taxon>
        <taxon>Actinomycetes</taxon>
        <taxon>Pseudonocardiales</taxon>
        <taxon>Pseudonocardiaceae</taxon>
        <taxon>Allokutzneria</taxon>
    </lineage>
</organism>
<protein>
    <submittedName>
        <fullName evidence="1">Uncharacterized protein</fullName>
    </submittedName>
</protein>
<reference evidence="2" key="1">
    <citation type="journal article" date="2019" name="Int. J. Syst. Evol. Microbiol.">
        <title>The Global Catalogue of Microorganisms (GCM) 10K type strain sequencing project: providing services to taxonomists for standard genome sequencing and annotation.</title>
        <authorList>
            <consortium name="The Broad Institute Genomics Platform"/>
            <consortium name="The Broad Institute Genome Sequencing Center for Infectious Disease"/>
            <person name="Wu L."/>
            <person name="Ma J."/>
        </authorList>
    </citation>
    <scope>NUCLEOTIDE SEQUENCE [LARGE SCALE GENOMIC DNA]</scope>
    <source>
        <strain evidence="2">JCM 17342</strain>
    </source>
</reference>
<evidence type="ECO:0000313" key="2">
    <source>
        <dbReference type="Proteomes" id="UP001501747"/>
    </source>
</evidence>
<accession>A0ABP7SEC8</accession>
<proteinExistence type="predicted"/>
<evidence type="ECO:0000313" key="1">
    <source>
        <dbReference type="EMBL" id="GAA4010479.1"/>
    </source>
</evidence>
<dbReference type="EMBL" id="BAABAL010000012">
    <property type="protein sequence ID" value="GAA4010479.1"/>
    <property type="molecule type" value="Genomic_DNA"/>
</dbReference>
<dbReference type="Proteomes" id="UP001501747">
    <property type="component" value="Unassembled WGS sequence"/>
</dbReference>
<dbReference type="RefSeq" id="WP_344876152.1">
    <property type="nucleotide sequence ID" value="NZ_BAABAL010000012.1"/>
</dbReference>
<keyword evidence="2" id="KW-1185">Reference proteome</keyword>
<sequence>MAVRWVGLHEIAEWTDLKPETLRRYLRRGRMPEVGRWVESQPEWKYRAARGWVTDRGPRRRRAREAVVCGTTSGWRDGCDCDQCRSAHNIATRDWRRGLARVPDHIREAVLADLALGGDLGEVAEAHDLTPQRLHGQAAVDPVWRKQFDEALMAGRDPSLAHGYEMTYRKDKCRCPDCRQAHHRPEPHRSILEVRPRKPQRRTPRTLTCHTCGNAFDAISNLSRYCGPDCGHAARLARATVAEQ</sequence>